<accession>A0ABY7W809</accession>
<dbReference type="Proteomes" id="UP001215143">
    <property type="component" value="Chromosome"/>
</dbReference>
<feature type="signal peptide" evidence="8">
    <location>
        <begin position="1"/>
        <end position="27"/>
    </location>
</feature>
<evidence type="ECO:0000313" key="10">
    <source>
        <dbReference type="EMBL" id="WDF04746.1"/>
    </source>
</evidence>
<dbReference type="InterPro" id="IPR001967">
    <property type="entry name" value="Peptidase_S11_N"/>
</dbReference>
<dbReference type="GO" id="GO:0004180">
    <property type="term" value="F:carboxypeptidase activity"/>
    <property type="evidence" value="ECO:0007669"/>
    <property type="project" value="UniProtKB-KW"/>
</dbReference>
<dbReference type="Pfam" id="PF00768">
    <property type="entry name" value="Peptidase_S11"/>
    <property type="match status" value="1"/>
</dbReference>
<feature type="chain" id="PRO_5045505105" evidence="8">
    <location>
        <begin position="28"/>
        <end position="371"/>
    </location>
</feature>
<dbReference type="Gene3D" id="3.40.710.10">
    <property type="entry name" value="DD-peptidase/beta-lactamase superfamily"/>
    <property type="match status" value="1"/>
</dbReference>
<keyword evidence="2 8" id="KW-0732">Signal</keyword>
<evidence type="ECO:0000256" key="3">
    <source>
        <dbReference type="ARBA" id="ARBA00022801"/>
    </source>
</evidence>
<dbReference type="PANTHER" id="PTHR21581">
    <property type="entry name" value="D-ALANYL-D-ALANINE CARBOXYPEPTIDASE"/>
    <property type="match status" value="1"/>
</dbReference>
<dbReference type="InterPro" id="IPR012338">
    <property type="entry name" value="Beta-lactam/transpept-like"/>
</dbReference>
<evidence type="ECO:0000256" key="4">
    <source>
        <dbReference type="ARBA" id="ARBA00022960"/>
    </source>
</evidence>
<feature type="domain" description="Peptidase S11 D-alanyl-D-alanine carboxypeptidase A N-terminal" evidence="9">
    <location>
        <begin position="28"/>
        <end position="256"/>
    </location>
</feature>
<keyword evidence="3" id="KW-0378">Hydrolase</keyword>
<dbReference type="PRINTS" id="PR00725">
    <property type="entry name" value="DADACBPTASE1"/>
</dbReference>
<keyword evidence="10" id="KW-0645">Protease</keyword>
<keyword evidence="5" id="KW-0573">Peptidoglycan synthesis</keyword>
<gene>
    <name evidence="10" type="ORF">PQ477_04610</name>
</gene>
<dbReference type="SUPFAM" id="SSF56601">
    <property type="entry name" value="beta-lactamase/transpeptidase-like"/>
    <property type="match status" value="1"/>
</dbReference>
<organism evidence="10 11">
    <name type="scientific">Shouchella hunanensis</name>
    <dbReference type="NCBI Taxonomy" id="766894"/>
    <lineage>
        <taxon>Bacteria</taxon>
        <taxon>Bacillati</taxon>
        <taxon>Bacillota</taxon>
        <taxon>Bacilli</taxon>
        <taxon>Bacillales</taxon>
        <taxon>Bacillaceae</taxon>
        <taxon>Shouchella</taxon>
    </lineage>
</organism>
<evidence type="ECO:0000259" key="9">
    <source>
        <dbReference type="Pfam" id="PF00768"/>
    </source>
</evidence>
<sequence length="371" mass="41674">MGTKLRHVCCTMMVIVILAVSTNSAVANTEDTPNVHSEAAVLMSAKSGEVLFDKEANQKMYPASITKIVTGILAIEQGNLKDKVTISENAVDVIGTSVYLLENEEMKLEQLVQGLLINSGNDAGTAIAEHMAGSEEAFAEQMNTFVEEQVGVSNTHFTNPHGLYDDDHYTTAADMAKITKYAMKNSTFREIVATEELEWIGEGWETTLYNHHQLVRDHEEVTGVKNGFVSQSGFTLVTTYETDNDEYIAVTLNAPTTNDSYHDTKRLLEYGVDTYDTKTVEKGKQFEDGYGNEYILEHTTSITYEKDADLQFDIRNGSLIIEDDDQVIRSEPLKQIEEEVEEEVEEEEKVEVHQEENPTFIDRLLQFLNLK</sequence>
<evidence type="ECO:0000256" key="7">
    <source>
        <dbReference type="RuleBase" id="RU004016"/>
    </source>
</evidence>
<evidence type="ECO:0000256" key="2">
    <source>
        <dbReference type="ARBA" id="ARBA00022729"/>
    </source>
</evidence>
<comment type="similarity">
    <text evidence="1 7">Belongs to the peptidase S11 family.</text>
</comment>
<keyword evidence="10" id="KW-0121">Carboxypeptidase</keyword>
<evidence type="ECO:0000256" key="6">
    <source>
        <dbReference type="ARBA" id="ARBA00023316"/>
    </source>
</evidence>
<keyword evidence="4" id="KW-0133">Cell shape</keyword>
<protein>
    <submittedName>
        <fullName evidence="10">D-alanyl-D-alanine carboxypeptidase</fullName>
    </submittedName>
</protein>
<reference evidence="10 11" key="1">
    <citation type="submission" date="2023-02" db="EMBL/GenBank/DDBJ databases">
        <authorList>
            <person name="Liu G."/>
        </authorList>
    </citation>
    <scope>NUCLEOTIDE SEQUENCE [LARGE SCALE GENOMIC DNA]</scope>
    <source>
        <strain evidence="10 11">DSM 23008</strain>
    </source>
</reference>
<evidence type="ECO:0000256" key="8">
    <source>
        <dbReference type="SAM" id="SignalP"/>
    </source>
</evidence>
<evidence type="ECO:0000313" key="11">
    <source>
        <dbReference type="Proteomes" id="UP001215143"/>
    </source>
</evidence>
<keyword evidence="6" id="KW-0961">Cell wall biogenesis/degradation</keyword>
<name>A0ABY7W809_9BACI</name>
<keyword evidence="11" id="KW-1185">Reference proteome</keyword>
<evidence type="ECO:0000256" key="5">
    <source>
        <dbReference type="ARBA" id="ARBA00022984"/>
    </source>
</evidence>
<dbReference type="InterPro" id="IPR018044">
    <property type="entry name" value="Peptidase_S11"/>
</dbReference>
<dbReference type="EMBL" id="CP117834">
    <property type="protein sequence ID" value="WDF04746.1"/>
    <property type="molecule type" value="Genomic_DNA"/>
</dbReference>
<dbReference type="RefSeq" id="WP_274273030.1">
    <property type="nucleotide sequence ID" value="NZ_CP117834.1"/>
</dbReference>
<evidence type="ECO:0000256" key="1">
    <source>
        <dbReference type="ARBA" id="ARBA00007164"/>
    </source>
</evidence>
<dbReference type="PANTHER" id="PTHR21581:SF33">
    <property type="entry name" value="D-ALANYL-D-ALANINE CARBOXYPEPTIDASE DACB"/>
    <property type="match status" value="1"/>
</dbReference>
<proteinExistence type="inferred from homology"/>